<comment type="caution">
    <text evidence="1">The sequence shown here is derived from an EMBL/GenBank/DDBJ whole genome shotgun (WGS) entry which is preliminary data.</text>
</comment>
<dbReference type="Gene3D" id="3.10.450.360">
    <property type="match status" value="1"/>
</dbReference>
<dbReference type="SUPFAM" id="SSF160574">
    <property type="entry name" value="BT0923-like"/>
    <property type="match status" value="1"/>
</dbReference>
<reference evidence="1 2" key="1">
    <citation type="submission" date="2018-05" db="EMBL/GenBank/DDBJ databases">
        <title>Brumimicrobium oceani sp. nov., isolated from coastal sediment.</title>
        <authorList>
            <person name="Kou Y."/>
        </authorList>
    </citation>
    <scope>NUCLEOTIDE SEQUENCE [LARGE SCALE GENOMIC DNA]</scope>
    <source>
        <strain evidence="1 2">C305</strain>
    </source>
</reference>
<evidence type="ECO:0000313" key="1">
    <source>
        <dbReference type="EMBL" id="PWH87209.1"/>
    </source>
</evidence>
<proteinExistence type="predicted"/>
<dbReference type="AlphaFoldDB" id="A0A2U2XHD5"/>
<accession>A0A2U2XHD5</accession>
<organism evidence="1 2">
    <name type="scientific">Brumimicrobium oceani</name>
    <dbReference type="NCBI Taxonomy" id="2100725"/>
    <lineage>
        <taxon>Bacteria</taxon>
        <taxon>Pseudomonadati</taxon>
        <taxon>Bacteroidota</taxon>
        <taxon>Flavobacteriia</taxon>
        <taxon>Flavobacteriales</taxon>
        <taxon>Crocinitomicaceae</taxon>
        <taxon>Brumimicrobium</taxon>
    </lineage>
</organism>
<dbReference type="SUPFAM" id="SSF101908">
    <property type="entry name" value="Putative isomerase YbhE"/>
    <property type="match status" value="1"/>
</dbReference>
<gene>
    <name evidence="1" type="ORF">DIT68_02800</name>
</gene>
<protein>
    <submittedName>
        <fullName evidence="1">Uncharacterized protein</fullName>
    </submittedName>
</protein>
<sequence length="423" mass="48517">MKTTLFLAILLSSFVCIGQKTGDHISNSEKNEYFKIIYEKCPNADILKLENKEDYVEIEYLCDGKYYEIGISNSKVLFIESKAESNTIPKEEIKKKLSKKYEGWLLDEISLITTNDTSFFKVEIIKDGLEQNLFFTTEGKWYKSKSIVSSDNWTIDKLGKSSLFQNAEYNFLSPAQVYNLPDVLREVSGIALSEDEKSILCVQDELGAVFEYDFLQEEIKNIHRFTDIGDFEGVSVIGELVYVLRSDGKIFTFNYKNKTEIKEQMLSLNSFNFESLAFDESNKQFLTISKDAALNQPESKRFLYQFPVDYPAQTSLLLEVDILEINKIIAEEITDMQENNVMFNPSEIAIHPITREIYILAASDRILTIYNEQGLKSVYPLPAELYYKPEGLAFFKNGDLLISSEGDKRGIVKGNVMLFKYGK</sequence>
<keyword evidence="2" id="KW-1185">Reference proteome</keyword>
<dbReference type="OrthoDB" id="5292493at2"/>
<reference evidence="1 2" key="2">
    <citation type="submission" date="2018-05" db="EMBL/GenBank/DDBJ databases">
        <authorList>
            <person name="Lanie J.A."/>
            <person name="Ng W.-L."/>
            <person name="Kazmierczak K.M."/>
            <person name="Andrzejewski T.M."/>
            <person name="Davidsen T.M."/>
            <person name="Wayne K.J."/>
            <person name="Tettelin H."/>
            <person name="Glass J.I."/>
            <person name="Rusch D."/>
            <person name="Podicherti R."/>
            <person name="Tsui H.-C.T."/>
            <person name="Winkler M.E."/>
        </authorList>
    </citation>
    <scope>NUCLEOTIDE SEQUENCE [LARGE SCALE GENOMIC DNA]</scope>
    <source>
        <strain evidence="1 2">C305</strain>
    </source>
</reference>
<dbReference type="EMBL" id="QFRJ01000001">
    <property type="protein sequence ID" value="PWH87209.1"/>
    <property type="molecule type" value="Genomic_DNA"/>
</dbReference>
<name>A0A2U2XHD5_9FLAO</name>
<dbReference type="Proteomes" id="UP000245370">
    <property type="component" value="Unassembled WGS sequence"/>
</dbReference>
<evidence type="ECO:0000313" key="2">
    <source>
        <dbReference type="Proteomes" id="UP000245370"/>
    </source>
</evidence>
<dbReference type="RefSeq" id="WP_109358288.1">
    <property type="nucleotide sequence ID" value="NZ_QFRJ01000001.1"/>
</dbReference>